<sequence length="135" mass="13858">MLRTLLAIVVGVIAMMITVHGIETIGHMLYPPPPGLDPNDLDQLDSIIASAPTGAMAMLVLGWCVGTIVGSGLAARIARHPRVAACFVALVVITGVVGMAVLLPSHPTWVAALGTLLPIPLALGMAKVVGRRGAQ</sequence>
<keyword evidence="1" id="KW-0472">Membrane</keyword>
<feature type="transmembrane region" description="Helical" evidence="1">
    <location>
        <begin position="109"/>
        <end position="129"/>
    </location>
</feature>
<keyword evidence="1" id="KW-0812">Transmembrane</keyword>
<dbReference type="Proteomes" id="UP001597110">
    <property type="component" value="Unassembled WGS sequence"/>
</dbReference>
<evidence type="ECO:0000313" key="2">
    <source>
        <dbReference type="EMBL" id="MFD0727417.1"/>
    </source>
</evidence>
<dbReference type="RefSeq" id="WP_386826071.1">
    <property type="nucleotide sequence ID" value="NZ_JBHTIF010000005.1"/>
</dbReference>
<keyword evidence="3" id="KW-1185">Reference proteome</keyword>
<reference evidence="3" key="1">
    <citation type="journal article" date="2019" name="Int. J. Syst. Evol. Microbiol.">
        <title>The Global Catalogue of Microorganisms (GCM) 10K type strain sequencing project: providing services to taxonomists for standard genome sequencing and annotation.</title>
        <authorList>
            <consortium name="The Broad Institute Genomics Platform"/>
            <consortium name="The Broad Institute Genome Sequencing Center for Infectious Disease"/>
            <person name="Wu L."/>
            <person name="Ma J."/>
        </authorList>
    </citation>
    <scope>NUCLEOTIDE SEQUENCE [LARGE SCALE GENOMIC DNA]</scope>
    <source>
        <strain evidence="3">CCUG 55585</strain>
    </source>
</reference>
<proteinExistence type="predicted"/>
<evidence type="ECO:0008006" key="4">
    <source>
        <dbReference type="Google" id="ProtNLM"/>
    </source>
</evidence>
<protein>
    <recommendedName>
        <fullName evidence="4">Transmembrane protein</fullName>
    </recommendedName>
</protein>
<gene>
    <name evidence="2" type="ORF">ACFQ0E_17625</name>
</gene>
<feature type="transmembrane region" description="Helical" evidence="1">
    <location>
        <begin position="83"/>
        <end position="103"/>
    </location>
</feature>
<accession>A0ABW2YGE1</accession>
<feature type="transmembrane region" description="Helical" evidence="1">
    <location>
        <begin position="47"/>
        <end position="71"/>
    </location>
</feature>
<evidence type="ECO:0000256" key="1">
    <source>
        <dbReference type="SAM" id="Phobius"/>
    </source>
</evidence>
<keyword evidence="1" id="KW-1133">Transmembrane helix</keyword>
<name>A0ABW2YGE1_9GAMM</name>
<comment type="caution">
    <text evidence="2">The sequence shown here is derived from an EMBL/GenBank/DDBJ whole genome shotgun (WGS) entry which is preliminary data.</text>
</comment>
<organism evidence="2 3">
    <name type="scientific">Lysobacter brunescens</name>
    <dbReference type="NCBI Taxonomy" id="262323"/>
    <lineage>
        <taxon>Bacteria</taxon>
        <taxon>Pseudomonadati</taxon>
        <taxon>Pseudomonadota</taxon>
        <taxon>Gammaproteobacteria</taxon>
        <taxon>Lysobacterales</taxon>
        <taxon>Lysobacteraceae</taxon>
        <taxon>Lysobacter</taxon>
    </lineage>
</organism>
<dbReference type="EMBL" id="JBHTIF010000005">
    <property type="protein sequence ID" value="MFD0727417.1"/>
    <property type="molecule type" value="Genomic_DNA"/>
</dbReference>
<evidence type="ECO:0000313" key="3">
    <source>
        <dbReference type="Proteomes" id="UP001597110"/>
    </source>
</evidence>